<dbReference type="Proteomes" id="UP001383192">
    <property type="component" value="Unassembled WGS sequence"/>
</dbReference>
<name>A0AAW0E3D8_9AGAR</name>
<evidence type="ECO:0000313" key="1">
    <source>
        <dbReference type="EMBL" id="KAK7059056.1"/>
    </source>
</evidence>
<reference evidence="1 2" key="1">
    <citation type="submission" date="2024-01" db="EMBL/GenBank/DDBJ databases">
        <title>A draft genome for a cacao thread blight-causing isolate of Paramarasmius palmivorus.</title>
        <authorList>
            <person name="Baruah I.K."/>
            <person name="Bukari Y."/>
            <person name="Amoako-Attah I."/>
            <person name="Meinhardt L.W."/>
            <person name="Bailey B.A."/>
            <person name="Cohen S.P."/>
        </authorList>
    </citation>
    <scope>NUCLEOTIDE SEQUENCE [LARGE SCALE GENOMIC DNA]</scope>
    <source>
        <strain evidence="1 2">GH-12</strain>
    </source>
</reference>
<comment type="caution">
    <text evidence="1">The sequence shown here is derived from an EMBL/GenBank/DDBJ whole genome shotgun (WGS) entry which is preliminary data.</text>
</comment>
<evidence type="ECO:0000313" key="2">
    <source>
        <dbReference type="Proteomes" id="UP001383192"/>
    </source>
</evidence>
<dbReference type="AlphaFoldDB" id="A0AAW0E3D8"/>
<sequence>MLDWNGLANIRGHVPRLTHLRLGPTEEIDPCDLFVDAPSLKSVYIIPDSNVGIQLPFEQLQFLKISTAFAEHAVPVLQRCTTVEALELDNIGQYIGIGYVPRVEMPRVEILNVVVHDEHDVSFIFQHLLLSRLSSLSVTVNIESECDYIHYSMPHWRVWEDVSRIRDFFSTCSCVLTTLHVQNLPTTDIHLLDLLSLLPLLRELLVRDLGQRTIGADTLSNRTITSTFLWRLFTLPIILPQLVDLTLYAQLHLFDAQALVELVSARRVAGRPKELVGITELRSIEVELEGSGDLPTELEQLKPFVDEGLRVEISRS</sequence>
<keyword evidence="2" id="KW-1185">Reference proteome</keyword>
<gene>
    <name evidence="1" type="ORF">VNI00_001680</name>
</gene>
<dbReference type="Gene3D" id="3.80.10.10">
    <property type="entry name" value="Ribonuclease Inhibitor"/>
    <property type="match status" value="1"/>
</dbReference>
<organism evidence="1 2">
    <name type="scientific">Paramarasmius palmivorus</name>
    <dbReference type="NCBI Taxonomy" id="297713"/>
    <lineage>
        <taxon>Eukaryota</taxon>
        <taxon>Fungi</taxon>
        <taxon>Dikarya</taxon>
        <taxon>Basidiomycota</taxon>
        <taxon>Agaricomycotina</taxon>
        <taxon>Agaricomycetes</taxon>
        <taxon>Agaricomycetidae</taxon>
        <taxon>Agaricales</taxon>
        <taxon>Marasmiineae</taxon>
        <taxon>Marasmiaceae</taxon>
        <taxon>Paramarasmius</taxon>
    </lineage>
</organism>
<dbReference type="EMBL" id="JAYKXP010000004">
    <property type="protein sequence ID" value="KAK7059056.1"/>
    <property type="molecule type" value="Genomic_DNA"/>
</dbReference>
<proteinExistence type="predicted"/>
<accession>A0AAW0E3D8</accession>
<dbReference type="SUPFAM" id="SSF52058">
    <property type="entry name" value="L domain-like"/>
    <property type="match status" value="1"/>
</dbReference>
<dbReference type="InterPro" id="IPR032675">
    <property type="entry name" value="LRR_dom_sf"/>
</dbReference>
<protein>
    <submittedName>
        <fullName evidence="1">Uncharacterized protein</fullName>
    </submittedName>
</protein>